<evidence type="ECO:0000256" key="5">
    <source>
        <dbReference type="ARBA" id="ARBA00023235"/>
    </source>
</evidence>
<dbReference type="GO" id="GO:0003755">
    <property type="term" value="F:peptidyl-prolyl cis-trans isomerase activity"/>
    <property type="evidence" value="ECO:0007669"/>
    <property type="project" value="UniProtKB-KW"/>
</dbReference>
<dbReference type="SUPFAM" id="SSF54534">
    <property type="entry name" value="FKBP-like"/>
    <property type="match status" value="1"/>
</dbReference>
<dbReference type="EMBL" id="JAGSCS010000010">
    <property type="protein sequence ID" value="MBR0576402.1"/>
    <property type="molecule type" value="Genomic_DNA"/>
</dbReference>
<evidence type="ECO:0000256" key="7">
    <source>
        <dbReference type="SAM" id="SignalP"/>
    </source>
</evidence>
<keyword evidence="5 6" id="KW-0413">Isomerase</keyword>
<protein>
    <recommendedName>
        <fullName evidence="2">peptidylprolyl isomerase</fullName>
        <ecNumber evidence="2">5.2.1.8</ecNumber>
    </recommendedName>
</protein>
<dbReference type="InterPro" id="IPR046357">
    <property type="entry name" value="PPIase_dom_sf"/>
</dbReference>
<dbReference type="SUPFAM" id="SSF109998">
    <property type="entry name" value="Triger factor/SurA peptide-binding domain-like"/>
    <property type="match status" value="1"/>
</dbReference>
<sequence length="351" mass="39853">MITLKKKIFTLLTASLLTAALSGCGLVEKTQEAIDNTVLAKGDGIKITQKDLATEFEMRYASIFSYYDSMYGKEWRETEDGKATIKAYKEDTLDNLLFTKLIDLKLTAAGENVETDEVKKAIDEALASDLKYYGTEEKYLAALEEQGYTEETYREEVKINVLRNNFYEKVKAELKPTDAETEAYYNENKADFDKQYYRNYYHEDDGATIYHIITGSDDAARLKALEALEKIKSEDMTFEEAAAEYGTDGTSTSGGLLGAYDYTGSNGNPQSTLAKDFMEFVKPLKEGEVSGVVKTQFGYHIIMVKDLYKKGDLNVEIKDAAFNGLFDERIQTKIDEWKKEFNVKEYKDKIQ</sequence>
<dbReference type="PANTHER" id="PTHR47245:SF1">
    <property type="entry name" value="FOLDASE PROTEIN PRSA"/>
    <property type="match status" value="1"/>
</dbReference>
<dbReference type="Pfam" id="PF13624">
    <property type="entry name" value="SurA_N_3"/>
    <property type="match status" value="1"/>
</dbReference>
<proteinExistence type="predicted"/>
<evidence type="ECO:0000256" key="4">
    <source>
        <dbReference type="ARBA" id="ARBA00023110"/>
    </source>
</evidence>
<dbReference type="AlphaFoldDB" id="A0A941HRM6"/>
<dbReference type="RefSeq" id="WP_211801327.1">
    <property type="nucleotide sequence ID" value="NZ_JAGSCS010000010.1"/>
</dbReference>
<evidence type="ECO:0000256" key="6">
    <source>
        <dbReference type="PROSITE-ProRule" id="PRU00278"/>
    </source>
</evidence>
<dbReference type="EC" id="5.2.1.8" evidence="2"/>
<comment type="caution">
    <text evidence="9">The sequence shown here is derived from an EMBL/GenBank/DDBJ whole genome shotgun (WGS) entry which is preliminary data.</text>
</comment>
<dbReference type="InterPro" id="IPR027304">
    <property type="entry name" value="Trigger_fact/SurA_dom_sf"/>
</dbReference>
<feature type="domain" description="PpiC" evidence="8">
    <location>
        <begin position="204"/>
        <end position="306"/>
    </location>
</feature>
<dbReference type="PROSITE" id="PS51257">
    <property type="entry name" value="PROKAR_LIPOPROTEIN"/>
    <property type="match status" value="1"/>
</dbReference>
<dbReference type="InterPro" id="IPR050245">
    <property type="entry name" value="PrsA_foldase"/>
</dbReference>
<dbReference type="Gene3D" id="1.10.4030.10">
    <property type="entry name" value="Porin chaperone SurA, peptide-binding domain"/>
    <property type="match status" value="1"/>
</dbReference>
<dbReference type="PROSITE" id="PS50198">
    <property type="entry name" value="PPIC_PPIASE_2"/>
    <property type="match status" value="1"/>
</dbReference>
<keyword evidence="3 7" id="KW-0732">Signal</keyword>
<evidence type="ECO:0000259" key="8">
    <source>
        <dbReference type="PROSITE" id="PS50198"/>
    </source>
</evidence>
<accession>A0A941HRM6</accession>
<evidence type="ECO:0000313" key="9">
    <source>
        <dbReference type="EMBL" id="MBR0576402.1"/>
    </source>
</evidence>
<keyword evidence="4 6" id="KW-0697">Rotamase</keyword>
<name>A0A941HRM6_9CLOT</name>
<evidence type="ECO:0000256" key="1">
    <source>
        <dbReference type="ARBA" id="ARBA00000971"/>
    </source>
</evidence>
<dbReference type="Proteomes" id="UP000675379">
    <property type="component" value="Unassembled WGS sequence"/>
</dbReference>
<dbReference type="InterPro" id="IPR000297">
    <property type="entry name" value="PPIase_PpiC"/>
</dbReference>
<reference evidence="9" key="1">
    <citation type="submission" date="2021-04" db="EMBL/GenBank/DDBJ databases">
        <title>Proteiniclasticum sedimins sp. nov., an obligate anaerobic bacterium isolated from anaerobic sludge.</title>
        <authorList>
            <person name="Liu J."/>
        </authorList>
    </citation>
    <scope>NUCLEOTIDE SEQUENCE</scope>
    <source>
        <strain evidence="9">BAD-10</strain>
    </source>
</reference>
<gene>
    <name evidence="9" type="ORF">KCG48_08620</name>
</gene>
<dbReference type="Gene3D" id="3.10.50.40">
    <property type="match status" value="1"/>
</dbReference>
<evidence type="ECO:0000256" key="2">
    <source>
        <dbReference type="ARBA" id="ARBA00013194"/>
    </source>
</evidence>
<keyword evidence="10" id="KW-1185">Reference proteome</keyword>
<dbReference type="PANTHER" id="PTHR47245">
    <property type="entry name" value="PEPTIDYLPROLYL ISOMERASE"/>
    <property type="match status" value="1"/>
</dbReference>
<feature type="signal peptide" evidence="7">
    <location>
        <begin position="1"/>
        <end position="19"/>
    </location>
</feature>
<evidence type="ECO:0000313" key="10">
    <source>
        <dbReference type="Proteomes" id="UP000675379"/>
    </source>
</evidence>
<evidence type="ECO:0000256" key="3">
    <source>
        <dbReference type="ARBA" id="ARBA00022729"/>
    </source>
</evidence>
<dbReference type="Pfam" id="PF00639">
    <property type="entry name" value="Rotamase"/>
    <property type="match status" value="1"/>
</dbReference>
<feature type="chain" id="PRO_5039678265" description="peptidylprolyl isomerase" evidence="7">
    <location>
        <begin position="20"/>
        <end position="351"/>
    </location>
</feature>
<comment type="catalytic activity">
    <reaction evidence="1">
        <text>[protein]-peptidylproline (omega=180) = [protein]-peptidylproline (omega=0)</text>
        <dbReference type="Rhea" id="RHEA:16237"/>
        <dbReference type="Rhea" id="RHEA-COMP:10747"/>
        <dbReference type="Rhea" id="RHEA-COMP:10748"/>
        <dbReference type="ChEBI" id="CHEBI:83833"/>
        <dbReference type="ChEBI" id="CHEBI:83834"/>
        <dbReference type="EC" id="5.2.1.8"/>
    </reaction>
</comment>
<organism evidence="9 10">
    <name type="scientific">Proteiniclasticum sediminis</name>
    <dbReference type="NCBI Taxonomy" id="2804028"/>
    <lineage>
        <taxon>Bacteria</taxon>
        <taxon>Bacillati</taxon>
        <taxon>Bacillota</taxon>
        <taxon>Clostridia</taxon>
        <taxon>Eubacteriales</taxon>
        <taxon>Clostridiaceae</taxon>
        <taxon>Proteiniclasticum</taxon>
    </lineage>
</organism>